<evidence type="ECO:0000256" key="5">
    <source>
        <dbReference type="PROSITE-ProRule" id="PRU00500"/>
    </source>
</evidence>
<evidence type="ECO:0000256" key="7">
    <source>
        <dbReference type="SAM" id="SignalP"/>
    </source>
</evidence>
<dbReference type="InterPro" id="IPR028150">
    <property type="entry name" value="Lustrin_cystein"/>
</dbReference>
<dbReference type="InterPro" id="IPR036857">
    <property type="entry name" value="Thyroglobulin_1_sf"/>
</dbReference>
<keyword evidence="3" id="KW-0677">Repeat</keyword>
<dbReference type="InterPro" id="IPR000716">
    <property type="entry name" value="Thyroglobulin_1"/>
</dbReference>
<keyword evidence="4 5" id="KW-1015">Disulfide bond</keyword>
<dbReference type="SMART" id="SM00217">
    <property type="entry name" value="WAP"/>
    <property type="match status" value="2"/>
</dbReference>
<dbReference type="OrthoDB" id="406800at2759"/>
<feature type="domain" description="WAP" evidence="10">
    <location>
        <begin position="780"/>
        <end position="833"/>
    </location>
</feature>
<sequence length="1527" mass="166817">MPLHCEQRWLRLFSLLLLLLLALQAAQGKRSTANLTACQHLRRAEARRAKALQPAGGAVRIPRCRKTGEFESVQCANERAGEDCWCIDEYGVELPGSRNATRAGVQCQEPAHCAASACRMFCPSGFARDPQTGCSVCRCRDPCDGLECPRGQTCQLQEVQCKSEPCPPLPTCKKARSLANYCPAGLPLAIEDSVRPFLCGLDAGKPQCPPLYQCLVESGNDYGVCCPSALTFQKPGVCPAPEQSTYTERTGYMCGAPCSHDLECRNLEKCCFTKGCQFNCQQPQNMTGCHQAKALADLLALNEREGRGYVPDCNGPGGQYSPRQCSRNGLVCWCVDPRTGHKIKESMGAANTVNCDGWENMISRSYARSFQMEQCDTNICAAVCEYGFKNDHNGCPTCECSEPCEGFKCALGSHCEVATDPLCESGSSLCASWPVCKPDLAYSNPCDIGTPLTDTASGEVMYCFEERQARSFQPTAFFEPEPESKQGRSMSNHIMCPEQYKCTKLHREPESVCCPLPEQTTATGPSEDQPTTRQQTMCEYLRDFSERMEGTEAGMQLAMPAPRCTEEGDYAGRQCELRKIRVTRAEQRQILEQNTIRRMRMLLAGARRSRRDTERLKLYRVDDSALKVHVAAEGARAPVHGMGRSAKVIDVGAVEQQLFATDFKKVATAAKRTTPADEDMVEMEVEQCWCVDSFGTEIPKSRGYNVSDESCQELREQLDCLDLTCRMGCEYGFTLDPHTRCPACQCRDPCENVDCGASKECRIVDVSCEGEYCPPVPACLPRKPGQCPYLVPPGPTDNLDTNVCSYECRTDAHCEGTRRCCSNGCGTQCVEPQLKTACQHLQSIQLHQSSELGIPARQMSIAQCDPQTGKWEQVQCTPDGSCWCVSEQGEPMPGTRVRAPATPTCTANSSYACSPPNCSTSCDSGFQMDDHGCPTCECRDYCAELSCASDEECQLISVECVDTPCPKMPICVPRRDSVCAEGKPLQQGEQDVTCGPHSEQESCPTTHTCHLNPVSNRGVCCSKTRDVCFESMDAQCLASGQSGRNLTRYRFSPKANKCLAIQIDADAPACQTKNLFHNELACHAVCPVLTPCERLKLKNSLAAQRTGHSSVWFQPRCDPITGHWSPVQCLGKQPALAATSSSQIVSRAFASSSSSTEIPSAQLASPYGVCWCADRKGAPLKGTLTRDTEPICNSRQARARKQLEPADPLMEQLIEQLTLLNDVNSLDMDMDLDLAEVEARLQPTERSVELTHSLLDSQLSVETAPMQLNTTRCRAMAATATFPVSCDAAGAFEPLQCSERSCWCVDAAGNQLPATHTFQLGERQCSHVPIESVAIELHLSNSSGHGGGGGSGGGSVRNVYDAIRRELQQLLGSAVENLRVQENFDGSVIVRFELHNESKVDMAYAIEMAIQSGGFRLLGNRFQPDLTRSHFIHRTAAPAVAQAATAATDESVQLAMFVMASCSAFLVSVFVVYVMLKRGWHKAGSIHKNAYDYAGGVAGGCEKPTEFSLPIFVLDDTLPESMRPAKA</sequence>
<feature type="domain" description="Thyroglobulin type-1" evidence="8">
    <location>
        <begin position="835"/>
        <end position="905"/>
    </location>
</feature>
<feature type="chain" id="PRO_5019857533" description="Thyroglobulin type-1 domain-containing protein" evidence="7">
    <location>
        <begin position="29"/>
        <end position="1527"/>
    </location>
</feature>
<dbReference type="InterPro" id="IPR011061">
    <property type="entry name" value="Hirudin/antistatin"/>
</dbReference>
<feature type="domain" description="Antistasin-like" evidence="9">
    <location>
        <begin position="913"/>
        <end position="938"/>
    </location>
</feature>
<comment type="caution">
    <text evidence="5">Lacks conserved residue(s) required for the propagation of feature annotation.</text>
</comment>
<keyword evidence="12" id="KW-1185">Reference proteome</keyword>
<accession>A0A484BRA1</accession>
<dbReference type="CDD" id="cd00199">
    <property type="entry name" value="WAP"/>
    <property type="match status" value="1"/>
</dbReference>
<comment type="subcellular location">
    <subcellularLocation>
        <location evidence="1">Secreted</location>
    </subcellularLocation>
</comment>
<dbReference type="Proteomes" id="UP000295192">
    <property type="component" value="Unassembled WGS sequence"/>
</dbReference>
<dbReference type="InterPro" id="IPR051950">
    <property type="entry name" value="Dev_reg/Prot_inhib"/>
</dbReference>
<evidence type="ECO:0000313" key="11">
    <source>
        <dbReference type="EMBL" id="TDG51339.1"/>
    </source>
</evidence>
<dbReference type="GO" id="GO:0007160">
    <property type="term" value="P:cell-matrix adhesion"/>
    <property type="evidence" value="ECO:0007669"/>
    <property type="project" value="TreeGrafter"/>
</dbReference>
<dbReference type="PROSITE" id="PS51162">
    <property type="entry name" value="THYROGLOBULIN_1_2"/>
    <property type="match status" value="5"/>
</dbReference>
<dbReference type="PROSITE" id="PS51390">
    <property type="entry name" value="WAP"/>
    <property type="match status" value="2"/>
</dbReference>
<dbReference type="GO" id="GO:0004867">
    <property type="term" value="F:serine-type endopeptidase inhibitor activity"/>
    <property type="evidence" value="ECO:0007669"/>
    <property type="project" value="InterPro"/>
</dbReference>
<feature type="signal peptide" evidence="7">
    <location>
        <begin position="1"/>
        <end position="28"/>
    </location>
</feature>
<dbReference type="OMA" id="MFCPSGF"/>
<dbReference type="SMART" id="SM00274">
    <property type="entry name" value="FOLN"/>
    <property type="match status" value="4"/>
</dbReference>
<evidence type="ECO:0000313" key="12">
    <source>
        <dbReference type="Proteomes" id="UP000295192"/>
    </source>
</evidence>
<evidence type="ECO:0000256" key="6">
    <source>
        <dbReference type="SAM" id="Phobius"/>
    </source>
</evidence>
<keyword evidence="7" id="KW-0732">Signal</keyword>
<feature type="domain" description="Thyroglobulin type-1" evidence="8">
    <location>
        <begin position="35"/>
        <end position="113"/>
    </location>
</feature>
<dbReference type="PROSITE" id="PS00484">
    <property type="entry name" value="THYROGLOBULIN_1_1"/>
    <property type="match status" value="1"/>
</dbReference>
<dbReference type="InterPro" id="IPR004094">
    <property type="entry name" value="Antistasin-like"/>
</dbReference>
<dbReference type="SMART" id="SM00211">
    <property type="entry name" value="TY"/>
    <property type="match status" value="5"/>
</dbReference>
<dbReference type="KEGG" id="dnv:108651430"/>
<dbReference type="InterPro" id="IPR006150">
    <property type="entry name" value="Cys_repeat_1"/>
</dbReference>
<feature type="transmembrane region" description="Helical" evidence="6">
    <location>
        <begin position="1454"/>
        <end position="1476"/>
    </location>
</feature>
<dbReference type="Gene3D" id="2.10.22.10">
    <property type="entry name" value="Antistasin, domain 1"/>
    <property type="match status" value="4"/>
</dbReference>
<dbReference type="SUPFAM" id="SSF57610">
    <property type="entry name" value="Thyroglobulin type-1 domain"/>
    <property type="match status" value="6"/>
</dbReference>
<dbReference type="InterPro" id="IPR036645">
    <property type="entry name" value="Elafin-like_sf"/>
</dbReference>
<dbReference type="Pfam" id="PF00095">
    <property type="entry name" value="WAP"/>
    <property type="match status" value="2"/>
</dbReference>
<name>A0A484BRA1_DRONA</name>
<dbReference type="Pfam" id="PF14625">
    <property type="entry name" value="Lustrin_cystein"/>
    <property type="match status" value="2"/>
</dbReference>
<dbReference type="PANTHER" id="PTHR12352">
    <property type="entry name" value="SECRETED MODULAR CALCIUM-BINDING PROTEIN"/>
    <property type="match status" value="1"/>
</dbReference>
<evidence type="ECO:0000256" key="2">
    <source>
        <dbReference type="ARBA" id="ARBA00022525"/>
    </source>
</evidence>
<gene>
    <name evidence="11" type="ORF">AWZ03_002134</name>
</gene>
<evidence type="ECO:0000256" key="3">
    <source>
        <dbReference type="ARBA" id="ARBA00022737"/>
    </source>
</evidence>
<dbReference type="Pfam" id="PF02822">
    <property type="entry name" value="Antistasin"/>
    <property type="match status" value="4"/>
</dbReference>
<feature type="domain" description="Thyroglobulin type-1" evidence="8">
    <location>
        <begin position="1089"/>
        <end position="1192"/>
    </location>
</feature>
<dbReference type="CDD" id="cd00191">
    <property type="entry name" value="TY"/>
    <property type="match status" value="4"/>
</dbReference>
<dbReference type="SUPFAM" id="SSF57262">
    <property type="entry name" value="Leech antihemostatic proteins"/>
    <property type="match status" value="2"/>
</dbReference>
<feature type="disulfide bond" evidence="5">
    <location>
        <begin position="1172"/>
        <end position="1192"/>
    </location>
</feature>
<dbReference type="GO" id="GO:0005604">
    <property type="term" value="C:basement membrane"/>
    <property type="evidence" value="ECO:0007669"/>
    <property type="project" value="TreeGrafter"/>
</dbReference>
<evidence type="ECO:0000259" key="9">
    <source>
        <dbReference type="PROSITE" id="PS51252"/>
    </source>
</evidence>
<dbReference type="Pfam" id="PF00086">
    <property type="entry name" value="Thyroglobulin_1"/>
    <property type="match status" value="5"/>
</dbReference>
<feature type="domain" description="Antistasin-like" evidence="9">
    <location>
        <begin position="113"/>
        <end position="139"/>
    </location>
</feature>
<feature type="domain" description="Antistasin-like" evidence="9">
    <location>
        <begin position="720"/>
        <end position="746"/>
    </location>
</feature>
<dbReference type="PROSITE" id="PS51252">
    <property type="entry name" value="ANTISTASIN"/>
    <property type="match status" value="4"/>
</dbReference>
<feature type="domain" description="Thyroglobulin type-1" evidence="8">
    <location>
        <begin position="286"/>
        <end position="355"/>
    </location>
</feature>
<dbReference type="GO" id="GO:0005615">
    <property type="term" value="C:extracellular space"/>
    <property type="evidence" value="ECO:0007669"/>
    <property type="project" value="TreeGrafter"/>
</dbReference>
<dbReference type="STRING" id="7232.A0A484BRA1"/>
<feature type="domain" description="Thyroglobulin type-1" evidence="8">
    <location>
        <begin position="1270"/>
        <end position="1325"/>
    </location>
</feature>
<keyword evidence="6" id="KW-0472">Membrane</keyword>
<proteinExistence type="predicted"/>
<keyword evidence="6" id="KW-0812">Transmembrane</keyword>
<dbReference type="Gene3D" id="4.10.75.10">
    <property type="entry name" value="Elafin-like"/>
    <property type="match status" value="2"/>
</dbReference>
<dbReference type="SMART" id="SM00289">
    <property type="entry name" value="WR1"/>
    <property type="match status" value="2"/>
</dbReference>
<feature type="disulfide bond" evidence="5">
    <location>
        <begin position="325"/>
        <end position="332"/>
    </location>
</feature>
<protein>
    <recommendedName>
        <fullName evidence="13">Thyroglobulin type-1 domain-containing protein</fullName>
    </recommendedName>
</protein>
<organism evidence="11 12">
    <name type="scientific">Drosophila navojoa</name>
    <name type="common">Fruit fly</name>
    <dbReference type="NCBI Taxonomy" id="7232"/>
    <lineage>
        <taxon>Eukaryota</taxon>
        <taxon>Metazoa</taxon>
        <taxon>Ecdysozoa</taxon>
        <taxon>Arthropoda</taxon>
        <taxon>Hexapoda</taxon>
        <taxon>Insecta</taxon>
        <taxon>Pterygota</taxon>
        <taxon>Neoptera</taxon>
        <taxon>Endopterygota</taxon>
        <taxon>Diptera</taxon>
        <taxon>Brachycera</taxon>
        <taxon>Muscomorpha</taxon>
        <taxon>Ephydroidea</taxon>
        <taxon>Drosophilidae</taxon>
        <taxon>Drosophila</taxon>
    </lineage>
</organism>
<evidence type="ECO:0008006" key="13">
    <source>
        <dbReference type="Google" id="ProtNLM"/>
    </source>
</evidence>
<dbReference type="PANTHER" id="PTHR12352:SF31">
    <property type="entry name" value="PAPILIN-LIKE PROTEIN"/>
    <property type="match status" value="1"/>
</dbReference>
<dbReference type="InterPro" id="IPR003645">
    <property type="entry name" value="Fol_N"/>
</dbReference>
<dbReference type="Gene3D" id="4.10.800.10">
    <property type="entry name" value="Thyroglobulin type-1"/>
    <property type="match status" value="5"/>
</dbReference>
<evidence type="ECO:0000259" key="10">
    <source>
        <dbReference type="PROSITE" id="PS51390"/>
    </source>
</evidence>
<reference evidence="11 12" key="1">
    <citation type="journal article" date="2019" name="J. Hered.">
        <title>An Improved Genome Assembly for Drosophila navojoa, the Basal Species in the mojavensis Cluster.</title>
        <authorList>
            <person name="Vanderlinde T."/>
            <person name="Dupim E.G."/>
            <person name="Nazario-Yepiz N.O."/>
            <person name="Carvalho A.B."/>
        </authorList>
    </citation>
    <scope>NUCLEOTIDE SEQUENCE [LARGE SCALE GENOMIC DNA]</scope>
    <source>
        <strain evidence="11">Navoj_Jal97</strain>
        <tissue evidence="11">Whole organism</tissue>
    </source>
</reference>
<evidence type="ECO:0000256" key="4">
    <source>
        <dbReference type="ARBA" id="ARBA00023157"/>
    </source>
</evidence>
<keyword evidence="6" id="KW-1133">Transmembrane helix</keyword>
<keyword evidence="2" id="KW-0964">Secreted</keyword>
<dbReference type="EMBL" id="LSRL02000009">
    <property type="protein sequence ID" value="TDG51339.1"/>
    <property type="molecule type" value="Genomic_DNA"/>
</dbReference>
<comment type="caution">
    <text evidence="11">The sequence shown here is derived from an EMBL/GenBank/DDBJ whole genome shotgun (WGS) entry which is preliminary data.</text>
</comment>
<feature type="domain" description="Antistasin-like" evidence="9">
    <location>
        <begin position="375"/>
        <end position="400"/>
    </location>
</feature>
<dbReference type="InterPro" id="IPR008197">
    <property type="entry name" value="WAP_dom"/>
</dbReference>
<evidence type="ECO:0000259" key="8">
    <source>
        <dbReference type="PROSITE" id="PS51162"/>
    </source>
</evidence>
<evidence type="ECO:0000256" key="1">
    <source>
        <dbReference type="ARBA" id="ARBA00004613"/>
    </source>
</evidence>
<feature type="domain" description="WAP" evidence="10">
    <location>
        <begin position="231"/>
        <end position="284"/>
    </location>
</feature>